<feature type="region of interest" description="Disordered" evidence="1">
    <location>
        <begin position="40"/>
        <end position="95"/>
    </location>
</feature>
<dbReference type="RefSeq" id="WP_378034995.1">
    <property type="nucleotide sequence ID" value="NZ_JBHSIV010000004.1"/>
</dbReference>
<gene>
    <name evidence="2" type="ORF">ACFPBZ_05475</name>
</gene>
<comment type="caution">
    <text evidence="2">The sequence shown here is derived from an EMBL/GenBank/DDBJ whole genome shotgun (WGS) entry which is preliminary data.</text>
</comment>
<proteinExistence type="predicted"/>
<accession>A0ABV9YHV8</accession>
<keyword evidence="3" id="KW-1185">Reference proteome</keyword>
<evidence type="ECO:0000313" key="2">
    <source>
        <dbReference type="EMBL" id="MFC5061644.1"/>
    </source>
</evidence>
<name>A0ABV9YHV8_9PSEU</name>
<evidence type="ECO:0000313" key="3">
    <source>
        <dbReference type="Proteomes" id="UP001595947"/>
    </source>
</evidence>
<dbReference type="EMBL" id="JBHSIV010000004">
    <property type="protein sequence ID" value="MFC5061644.1"/>
    <property type="molecule type" value="Genomic_DNA"/>
</dbReference>
<dbReference type="Proteomes" id="UP001595947">
    <property type="component" value="Unassembled WGS sequence"/>
</dbReference>
<organism evidence="2 3">
    <name type="scientific">Actinomycetospora atypica</name>
    <dbReference type="NCBI Taxonomy" id="1290095"/>
    <lineage>
        <taxon>Bacteria</taxon>
        <taxon>Bacillati</taxon>
        <taxon>Actinomycetota</taxon>
        <taxon>Actinomycetes</taxon>
        <taxon>Pseudonocardiales</taxon>
        <taxon>Pseudonocardiaceae</taxon>
        <taxon>Actinomycetospora</taxon>
    </lineage>
</organism>
<protein>
    <submittedName>
        <fullName evidence="2">Uncharacterized protein</fullName>
    </submittedName>
</protein>
<reference evidence="3" key="1">
    <citation type="journal article" date="2019" name="Int. J. Syst. Evol. Microbiol.">
        <title>The Global Catalogue of Microorganisms (GCM) 10K type strain sequencing project: providing services to taxonomists for standard genome sequencing and annotation.</title>
        <authorList>
            <consortium name="The Broad Institute Genomics Platform"/>
            <consortium name="The Broad Institute Genome Sequencing Center for Infectious Disease"/>
            <person name="Wu L."/>
            <person name="Ma J."/>
        </authorList>
    </citation>
    <scope>NUCLEOTIDE SEQUENCE [LARGE SCALE GENOMIC DNA]</scope>
    <source>
        <strain evidence="3">CGMCC 4.7093</strain>
    </source>
</reference>
<sequence length="95" mass="10190">MRSILGAAVVAGIVGIAAPWVAMARRGTLDEQALASMREPVVPAPRRAPDDLPVRTAPVPPRRRERHRPPSDEAGCATHPVEMVRPGADSAVRDR</sequence>
<evidence type="ECO:0000256" key="1">
    <source>
        <dbReference type="SAM" id="MobiDB-lite"/>
    </source>
</evidence>